<feature type="signal peptide" evidence="14">
    <location>
        <begin position="1"/>
        <end position="21"/>
    </location>
</feature>
<dbReference type="PANTHER" id="PTHR30074:SF6">
    <property type="entry name" value="FORMATE DEHYDROGENASE GAMMA SUBUNIT"/>
    <property type="match status" value="1"/>
</dbReference>
<dbReference type="GO" id="GO:0005886">
    <property type="term" value="C:plasma membrane"/>
    <property type="evidence" value="ECO:0007669"/>
    <property type="project" value="UniProtKB-SubCell"/>
</dbReference>
<evidence type="ECO:0000256" key="7">
    <source>
        <dbReference type="ARBA" id="ARBA00022692"/>
    </source>
</evidence>
<evidence type="ECO:0000256" key="4">
    <source>
        <dbReference type="ARBA" id="ARBA00022448"/>
    </source>
</evidence>
<evidence type="ECO:0000256" key="9">
    <source>
        <dbReference type="ARBA" id="ARBA00022982"/>
    </source>
</evidence>
<dbReference type="RefSeq" id="WP_011190229.1">
    <property type="nucleotide sequence ID" value="NC_006138.1"/>
</dbReference>
<dbReference type="KEGG" id="dps:DP2988"/>
<feature type="domain" description="Cytochrome b561 bacterial/Ni-hydrogenase" evidence="15">
    <location>
        <begin position="95"/>
        <end position="275"/>
    </location>
</feature>
<dbReference type="InterPro" id="IPR051817">
    <property type="entry name" value="FDH_cytochrome_b556_subunit"/>
</dbReference>
<dbReference type="GO" id="GO:0036397">
    <property type="term" value="F:formate dehydrogenase (quinone) activity"/>
    <property type="evidence" value="ECO:0007669"/>
    <property type="project" value="TreeGrafter"/>
</dbReference>
<reference evidence="17" key="1">
    <citation type="journal article" date="2004" name="Environ. Microbiol.">
        <title>The genome of Desulfotalea psychrophila, a sulfate-reducing bacterium from permanently cold Arctic sediments.</title>
        <authorList>
            <person name="Rabus R."/>
            <person name="Ruepp A."/>
            <person name="Frickey T."/>
            <person name="Rattei T."/>
            <person name="Fartmann B."/>
            <person name="Stark M."/>
            <person name="Bauer M."/>
            <person name="Zibat A."/>
            <person name="Lombardot T."/>
            <person name="Becker I."/>
            <person name="Amann J."/>
            <person name="Gellner K."/>
            <person name="Teeling H."/>
            <person name="Leuschner W.D."/>
            <person name="Gloeckner F.-O."/>
            <person name="Lupas A.N."/>
            <person name="Amann R."/>
            <person name="Klenk H.-P."/>
        </authorList>
    </citation>
    <scope>NUCLEOTIDE SEQUENCE [LARGE SCALE GENOMIC DNA]</scope>
    <source>
        <strain evidence="17">DSM 12343 / LSv54</strain>
    </source>
</reference>
<dbReference type="SUPFAM" id="SSF81342">
    <property type="entry name" value="Transmembrane di-heme cytochromes"/>
    <property type="match status" value="1"/>
</dbReference>
<keyword evidence="12 13" id="KW-0472">Membrane</keyword>
<dbReference type="Gene3D" id="1.20.950.20">
    <property type="entry name" value="Transmembrane di-heme cytochromes, Chain C"/>
    <property type="match status" value="1"/>
</dbReference>
<dbReference type="InterPro" id="IPR011577">
    <property type="entry name" value="Cyt_b561_bac/Ni-Hgenase"/>
</dbReference>
<feature type="transmembrane region" description="Helical" evidence="13">
    <location>
        <begin position="101"/>
        <end position="126"/>
    </location>
</feature>
<evidence type="ECO:0000256" key="5">
    <source>
        <dbReference type="ARBA" id="ARBA00022475"/>
    </source>
</evidence>
<feature type="transmembrane region" description="Helical" evidence="13">
    <location>
        <begin position="238"/>
        <end position="260"/>
    </location>
</feature>
<evidence type="ECO:0000256" key="1">
    <source>
        <dbReference type="ARBA" id="ARBA00001971"/>
    </source>
</evidence>
<evidence type="ECO:0000256" key="10">
    <source>
        <dbReference type="ARBA" id="ARBA00022989"/>
    </source>
</evidence>
<evidence type="ECO:0000256" key="11">
    <source>
        <dbReference type="ARBA" id="ARBA00023004"/>
    </source>
</evidence>
<evidence type="ECO:0000256" key="14">
    <source>
        <dbReference type="SAM" id="SignalP"/>
    </source>
</evidence>
<comment type="cofactor">
    <cofactor evidence="1">
        <name>heme</name>
        <dbReference type="ChEBI" id="CHEBI:30413"/>
    </cofactor>
</comment>
<evidence type="ECO:0000256" key="13">
    <source>
        <dbReference type="SAM" id="Phobius"/>
    </source>
</evidence>
<feature type="transmembrane region" description="Helical" evidence="13">
    <location>
        <begin position="57"/>
        <end position="80"/>
    </location>
</feature>
<evidence type="ECO:0000259" key="15">
    <source>
        <dbReference type="Pfam" id="PF01292"/>
    </source>
</evidence>
<dbReference type="InterPro" id="IPR006471">
    <property type="entry name" value="Formate_DH_gsu"/>
</dbReference>
<comment type="subcellular location">
    <subcellularLocation>
        <location evidence="2">Cell membrane</location>
        <topology evidence="2">Multi-pass membrane protein</topology>
    </subcellularLocation>
</comment>
<dbReference type="STRING" id="177439.DP2988"/>
<evidence type="ECO:0000313" key="16">
    <source>
        <dbReference type="EMBL" id="CAG37717.1"/>
    </source>
</evidence>
<keyword evidence="8" id="KW-0479">Metal-binding</keyword>
<sequence>MIKKFLISIITTLSLASAAYAADSQIWGTMIIPNILGYGQEQSLHLGPWFTFLQGVYFSKIFLATIIGVPALFLGHYLIFGPKIFSHAGKKIYIFPAMQRIVHLLAAVAFIILIPSGLMIVFAKYLGGGPLVAGARHLHGIATLIFLLSLIPMFLFWVREMLPTADDIKWVLILGGYLSKEIKEIPAGKFNAGQKMWFWMATVGGLIMIGTGAAMYLQDFNYGIASSLGLSQIDLLRISVLVHNGLALLITAFFFTHAYMSLFAIKGAIHSIINGYKEHDEVMYLHSSYYKQLKQSGKIE</sequence>
<keyword evidence="5" id="KW-1003">Cell membrane</keyword>
<feature type="transmembrane region" description="Helical" evidence="13">
    <location>
        <begin position="138"/>
        <end position="158"/>
    </location>
</feature>
<dbReference type="NCBIfam" id="TIGR01583">
    <property type="entry name" value="formate-DH-gamm"/>
    <property type="match status" value="1"/>
</dbReference>
<dbReference type="HOGENOM" id="CLU_047957_1_0_7"/>
<name>Q6AIW3_DESPS</name>
<dbReference type="GO" id="GO:0008863">
    <property type="term" value="F:formate dehydrogenase (NAD+) activity"/>
    <property type="evidence" value="ECO:0007669"/>
    <property type="project" value="InterPro"/>
</dbReference>
<dbReference type="InterPro" id="IPR016174">
    <property type="entry name" value="Di-haem_cyt_TM"/>
</dbReference>
<dbReference type="Proteomes" id="UP000000602">
    <property type="component" value="Chromosome"/>
</dbReference>
<evidence type="ECO:0000313" key="17">
    <source>
        <dbReference type="Proteomes" id="UP000000602"/>
    </source>
</evidence>
<dbReference type="Pfam" id="PF01292">
    <property type="entry name" value="Ni_hydr_CYTB"/>
    <property type="match status" value="1"/>
</dbReference>
<keyword evidence="17" id="KW-1185">Reference proteome</keyword>
<keyword evidence="14" id="KW-0732">Signal</keyword>
<keyword evidence="10 13" id="KW-1133">Transmembrane helix</keyword>
<comment type="similarity">
    <text evidence="3">Belongs to the formate dehydrogenase gamma subunit family.</text>
</comment>
<evidence type="ECO:0000256" key="2">
    <source>
        <dbReference type="ARBA" id="ARBA00004651"/>
    </source>
</evidence>
<evidence type="ECO:0000256" key="6">
    <source>
        <dbReference type="ARBA" id="ARBA00022617"/>
    </source>
</evidence>
<gene>
    <name evidence="16" type="ordered locus">DP2988</name>
</gene>
<dbReference type="GO" id="GO:0022904">
    <property type="term" value="P:respiratory electron transport chain"/>
    <property type="evidence" value="ECO:0007669"/>
    <property type="project" value="InterPro"/>
</dbReference>
<keyword evidence="4" id="KW-0813">Transport</keyword>
<accession>Q6AIW3</accession>
<proteinExistence type="inferred from homology"/>
<dbReference type="GO" id="GO:0046872">
    <property type="term" value="F:metal ion binding"/>
    <property type="evidence" value="ECO:0007669"/>
    <property type="project" value="UniProtKB-KW"/>
</dbReference>
<keyword evidence="11" id="KW-0408">Iron</keyword>
<evidence type="ECO:0000256" key="3">
    <source>
        <dbReference type="ARBA" id="ARBA00010747"/>
    </source>
</evidence>
<dbReference type="GO" id="GO:0015944">
    <property type="term" value="P:formate oxidation"/>
    <property type="evidence" value="ECO:0007669"/>
    <property type="project" value="TreeGrafter"/>
</dbReference>
<protein>
    <submittedName>
        <fullName evidence="16">Probable formate dehydrogenase, gamma subunit</fullName>
    </submittedName>
</protein>
<dbReference type="GO" id="GO:0009326">
    <property type="term" value="C:formate dehydrogenase complex"/>
    <property type="evidence" value="ECO:0007669"/>
    <property type="project" value="InterPro"/>
</dbReference>
<dbReference type="GO" id="GO:0009061">
    <property type="term" value="P:anaerobic respiration"/>
    <property type="evidence" value="ECO:0007669"/>
    <property type="project" value="TreeGrafter"/>
</dbReference>
<dbReference type="eggNOG" id="COG2864">
    <property type="taxonomic scope" value="Bacteria"/>
</dbReference>
<feature type="transmembrane region" description="Helical" evidence="13">
    <location>
        <begin position="197"/>
        <end position="218"/>
    </location>
</feature>
<dbReference type="GO" id="GO:0009055">
    <property type="term" value="F:electron transfer activity"/>
    <property type="evidence" value="ECO:0007669"/>
    <property type="project" value="InterPro"/>
</dbReference>
<keyword evidence="9" id="KW-0249">Electron transport</keyword>
<feature type="chain" id="PRO_5004270363" evidence="14">
    <location>
        <begin position="22"/>
        <end position="300"/>
    </location>
</feature>
<keyword evidence="6" id="KW-0349">Heme</keyword>
<dbReference type="AlphaFoldDB" id="Q6AIW3"/>
<dbReference type="EMBL" id="CR522870">
    <property type="protein sequence ID" value="CAG37717.1"/>
    <property type="molecule type" value="Genomic_DNA"/>
</dbReference>
<organism evidence="16 17">
    <name type="scientific">Desulfotalea psychrophila (strain LSv54 / DSM 12343)</name>
    <dbReference type="NCBI Taxonomy" id="177439"/>
    <lineage>
        <taxon>Bacteria</taxon>
        <taxon>Pseudomonadati</taxon>
        <taxon>Thermodesulfobacteriota</taxon>
        <taxon>Desulfobulbia</taxon>
        <taxon>Desulfobulbales</taxon>
        <taxon>Desulfocapsaceae</taxon>
        <taxon>Desulfotalea</taxon>
    </lineage>
</organism>
<keyword evidence="7 13" id="KW-0812">Transmembrane</keyword>
<dbReference type="PANTHER" id="PTHR30074">
    <property type="entry name" value="FORMATE DEHYDROGENASE, NITRATE-INDUCIBLE, CYTOCHROME B556 FDN SUBUNIT"/>
    <property type="match status" value="1"/>
</dbReference>
<evidence type="ECO:0000256" key="12">
    <source>
        <dbReference type="ARBA" id="ARBA00023136"/>
    </source>
</evidence>
<evidence type="ECO:0000256" key="8">
    <source>
        <dbReference type="ARBA" id="ARBA00022723"/>
    </source>
</evidence>